<dbReference type="EMBL" id="OX458333">
    <property type="protein sequence ID" value="CAI8857920.1"/>
    <property type="molecule type" value="Genomic_DNA"/>
</dbReference>
<sequence>MPKRIGATRELEFRKASRNLNAEAAHQKILPNGRNFFVQRNSNLGSGTSTTYSDLSCN</sequence>
<reference evidence="1 2" key="1">
    <citation type="submission" date="2023-03" db="EMBL/GenBank/DDBJ databases">
        <authorList>
            <person name="Pearce D."/>
        </authorList>
    </citation>
    <scope>NUCLEOTIDE SEQUENCE [LARGE SCALE GENOMIC DNA]</scope>
    <source>
        <strain evidence="1">Msz</strain>
    </source>
</reference>
<keyword evidence="2" id="KW-1185">Reference proteome</keyword>
<organism evidence="1 2">
    <name type="scientific">Methylocaldum szegediense</name>
    <dbReference type="NCBI Taxonomy" id="73780"/>
    <lineage>
        <taxon>Bacteria</taxon>
        <taxon>Pseudomonadati</taxon>
        <taxon>Pseudomonadota</taxon>
        <taxon>Gammaproteobacteria</taxon>
        <taxon>Methylococcales</taxon>
        <taxon>Methylococcaceae</taxon>
        <taxon>Methylocaldum</taxon>
    </lineage>
</organism>
<protein>
    <submittedName>
        <fullName evidence="1">Uncharacterized protein</fullName>
    </submittedName>
</protein>
<name>A0ABN8X6M2_9GAMM</name>
<evidence type="ECO:0000313" key="1">
    <source>
        <dbReference type="EMBL" id="CAI8857920.1"/>
    </source>
</evidence>
<evidence type="ECO:0000313" key="2">
    <source>
        <dbReference type="Proteomes" id="UP001162030"/>
    </source>
</evidence>
<dbReference type="Proteomes" id="UP001162030">
    <property type="component" value="Chromosome"/>
</dbReference>
<proteinExistence type="predicted"/>
<gene>
    <name evidence="1" type="ORF">MSZNOR_2636</name>
</gene>
<accession>A0ABN8X6M2</accession>